<protein>
    <submittedName>
        <fullName evidence="2">3230_t:CDS:1</fullName>
    </submittedName>
</protein>
<comment type="caution">
    <text evidence="2">The sequence shown here is derived from an EMBL/GenBank/DDBJ whole genome shotgun (WGS) entry which is preliminary data.</text>
</comment>
<name>A0ABN7W3I5_GIGMA</name>
<evidence type="ECO:0000313" key="3">
    <source>
        <dbReference type="Proteomes" id="UP000789901"/>
    </source>
</evidence>
<reference evidence="2 3" key="1">
    <citation type="submission" date="2021-06" db="EMBL/GenBank/DDBJ databases">
        <authorList>
            <person name="Kallberg Y."/>
            <person name="Tangrot J."/>
            <person name="Rosling A."/>
        </authorList>
    </citation>
    <scope>NUCLEOTIDE SEQUENCE [LARGE SCALE GENOMIC DNA]</scope>
    <source>
        <strain evidence="2 3">120-4 pot B 10/14</strain>
    </source>
</reference>
<organism evidence="2 3">
    <name type="scientific">Gigaspora margarita</name>
    <dbReference type="NCBI Taxonomy" id="4874"/>
    <lineage>
        <taxon>Eukaryota</taxon>
        <taxon>Fungi</taxon>
        <taxon>Fungi incertae sedis</taxon>
        <taxon>Mucoromycota</taxon>
        <taxon>Glomeromycotina</taxon>
        <taxon>Glomeromycetes</taxon>
        <taxon>Diversisporales</taxon>
        <taxon>Gigasporaceae</taxon>
        <taxon>Gigaspora</taxon>
    </lineage>
</organism>
<evidence type="ECO:0000313" key="2">
    <source>
        <dbReference type="EMBL" id="CAG8814518.1"/>
    </source>
</evidence>
<dbReference type="EMBL" id="CAJVQB010029729">
    <property type="protein sequence ID" value="CAG8814518.1"/>
    <property type="molecule type" value="Genomic_DNA"/>
</dbReference>
<feature type="region of interest" description="Disordered" evidence="1">
    <location>
        <begin position="113"/>
        <end position="138"/>
    </location>
</feature>
<dbReference type="Proteomes" id="UP000789901">
    <property type="component" value="Unassembled WGS sequence"/>
</dbReference>
<sequence>MEHRLTESQYVYQHLLTNTLFSKNFYSYFGYNSLSDGANALRKILESLRDDTKIGSEIKRCLKRDDFFTNAKVEFYFARKGRKAKEKIDTEATLANQSRVLATKVVHTTVLNNLGKENENEKQEEAESSKHPAKVHNNSNMQTDDCPCYLDEIPPHAEYSHMMKNWIMDGVNLSKNLKRIGMIKRGHFNFSDTDCTSQISDGDWDKIMIQFLTKHKLKNAFSTEGDEQTIIDMFGEEKTKKLLEPGNLNLIYSLTDIEEDAIKVLEIVIRIRLVLYLKGFSGCQTLKSMEKQWPISLPSDLLDRRLRDILWASELIKWVIMQWQDGTFLKEMREQWIKTQLASRLLVPLRPLKPGEIESNAERIVSNYNKALLLSKIKAKTRVDGLDDDEEFENVWVELKGGLGNYHEAENQNNREDLDVLLNGFSTMSAMQALTLPGDAKKSIGDLEFFGIRGIGNHFQFWGSFQASQYIMCSYLLGEFRLPSFEGREGSGFQDLLYAIKIVYSFKVCENSGKENCKPEPYIRYNWEELMDFTFLNQNIKYTYQQYCDYSLSTKNVFECVNFVDLSKRPEKLLHFGSLFSDLKIIAILPKNANFQNKLRQMLLPNNPTILCNNIVDKIGETDNFISVHARLGD</sequence>
<proteinExistence type="predicted"/>
<evidence type="ECO:0000256" key="1">
    <source>
        <dbReference type="SAM" id="MobiDB-lite"/>
    </source>
</evidence>
<gene>
    <name evidence="2" type="ORF">GMARGA_LOCUS26068</name>
</gene>
<feature type="non-terminal residue" evidence="2">
    <location>
        <position position="634"/>
    </location>
</feature>
<keyword evidence="3" id="KW-1185">Reference proteome</keyword>
<feature type="compositionally biased region" description="Basic and acidic residues" evidence="1">
    <location>
        <begin position="116"/>
        <end position="130"/>
    </location>
</feature>
<accession>A0ABN7W3I5</accession>